<dbReference type="Gene3D" id="3.60.15.10">
    <property type="entry name" value="Ribonuclease Z/Hydroxyacylglutathione hydrolase-like"/>
    <property type="match status" value="1"/>
</dbReference>
<dbReference type="Proteomes" id="UP000016934">
    <property type="component" value="Unassembled WGS sequence"/>
</dbReference>
<dbReference type="GeneID" id="19138102"/>
<dbReference type="RefSeq" id="XP_007696787.1">
    <property type="nucleotide sequence ID" value="XM_007698597.1"/>
</dbReference>
<accession>M2SIJ8</accession>
<dbReference type="eggNOG" id="ENOG502SN7C">
    <property type="taxonomic scope" value="Eukaryota"/>
</dbReference>
<dbReference type="OMA" id="VFADCEI"/>
<dbReference type="PANTHER" id="PTHR42951:SF4">
    <property type="entry name" value="ACYL-COENZYME A THIOESTERASE MBLAC2"/>
    <property type="match status" value="1"/>
</dbReference>
<sequence length="302" mass="33517">MAEPDTFSDLPTLRTFCPMGITAIYAYYEGRTCPWRSSSWYDQTLVLGVATYSIVSGDSAILFDADLTPAHGAHMLTHVRSLGAKSVTTVYSHFHADHIAGASALRDTKIVAHKSTQERMRQNAEKLRNPNEGGGPSIDVVFPTETYEKSLSLRVRDIVVELQNFNIHTADSTLLFLPDAGLVLAGDMLEDTELERMAQLPIKKIFPAHGSPDRIKAGGFDKSLIDATIQYLKALDEPVKKPVAWERNLKDGKDDLVAGRLIFFEAYEGLHQENIEFMKEIREESAANMTKRSGEGTNDILT</sequence>
<dbReference type="InterPro" id="IPR001279">
    <property type="entry name" value="Metallo-B-lactamas"/>
</dbReference>
<dbReference type="InterPro" id="IPR036866">
    <property type="entry name" value="RibonucZ/Hydroxyglut_hydro"/>
</dbReference>
<dbReference type="OrthoDB" id="536211at2759"/>
<dbReference type="KEGG" id="bsc:COCSADRAFT_351623"/>
<name>M2SIJ8_COCSN</name>
<dbReference type="HOGENOM" id="CLU_071324_0_0_1"/>
<dbReference type="SMART" id="SM00849">
    <property type="entry name" value="Lactamase_B"/>
    <property type="match status" value="1"/>
</dbReference>
<dbReference type="STRING" id="665912.M2SIJ8"/>
<proteinExistence type="predicted"/>
<feature type="domain" description="Metallo-beta-lactamase" evidence="1">
    <location>
        <begin position="48"/>
        <end position="209"/>
    </location>
</feature>
<dbReference type="AlphaFoldDB" id="M2SIJ8"/>
<organism evidence="2 3">
    <name type="scientific">Cochliobolus sativus (strain ND90Pr / ATCC 201652)</name>
    <name type="common">Common root rot and spot blotch fungus</name>
    <name type="synonym">Bipolaris sorokiniana</name>
    <dbReference type="NCBI Taxonomy" id="665912"/>
    <lineage>
        <taxon>Eukaryota</taxon>
        <taxon>Fungi</taxon>
        <taxon>Dikarya</taxon>
        <taxon>Ascomycota</taxon>
        <taxon>Pezizomycotina</taxon>
        <taxon>Dothideomycetes</taxon>
        <taxon>Pleosporomycetidae</taxon>
        <taxon>Pleosporales</taxon>
        <taxon>Pleosporineae</taxon>
        <taxon>Pleosporaceae</taxon>
        <taxon>Bipolaris</taxon>
    </lineage>
</organism>
<protein>
    <recommendedName>
        <fullName evidence="1">Metallo-beta-lactamase domain-containing protein</fullName>
    </recommendedName>
</protein>
<keyword evidence="3" id="KW-1185">Reference proteome</keyword>
<evidence type="ECO:0000259" key="1">
    <source>
        <dbReference type="SMART" id="SM00849"/>
    </source>
</evidence>
<gene>
    <name evidence="2" type="ORF">COCSADRAFT_351623</name>
</gene>
<reference evidence="2 3" key="1">
    <citation type="journal article" date="2012" name="PLoS Pathog.">
        <title>Diverse lifestyles and strategies of plant pathogenesis encoded in the genomes of eighteen Dothideomycetes fungi.</title>
        <authorList>
            <person name="Ohm R.A."/>
            <person name="Feau N."/>
            <person name="Henrissat B."/>
            <person name="Schoch C.L."/>
            <person name="Horwitz B.A."/>
            <person name="Barry K.W."/>
            <person name="Condon B.J."/>
            <person name="Copeland A.C."/>
            <person name="Dhillon B."/>
            <person name="Glaser F."/>
            <person name="Hesse C.N."/>
            <person name="Kosti I."/>
            <person name="LaButti K."/>
            <person name="Lindquist E.A."/>
            <person name="Lucas S."/>
            <person name="Salamov A.A."/>
            <person name="Bradshaw R.E."/>
            <person name="Ciuffetti L."/>
            <person name="Hamelin R.C."/>
            <person name="Kema G.H.J."/>
            <person name="Lawrence C."/>
            <person name="Scott J.A."/>
            <person name="Spatafora J.W."/>
            <person name="Turgeon B.G."/>
            <person name="de Wit P.J.G.M."/>
            <person name="Zhong S."/>
            <person name="Goodwin S.B."/>
            <person name="Grigoriev I.V."/>
        </authorList>
    </citation>
    <scope>NUCLEOTIDE SEQUENCE [LARGE SCALE GENOMIC DNA]</scope>
    <source>
        <strain evidence="3">ND90Pr / ATCC 201652</strain>
    </source>
</reference>
<dbReference type="Pfam" id="PF00753">
    <property type="entry name" value="Lactamase_B"/>
    <property type="match status" value="1"/>
</dbReference>
<evidence type="ECO:0000313" key="3">
    <source>
        <dbReference type="Proteomes" id="UP000016934"/>
    </source>
</evidence>
<evidence type="ECO:0000313" key="2">
    <source>
        <dbReference type="EMBL" id="EMD67023.1"/>
    </source>
</evidence>
<reference evidence="3" key="2">
    <citation type="journal article" date="2013" name="PLoS Genet.">
        <title>Comparative genome structure, secondary metabolite, and effector coding capacity across Cochliobolus pathogens.</title>
        <authorList>
            <person name="Condon B.J."/>
            <person name="Leng Y."/>
            <person name="Wu D."/>
            <person name="Bushley K.E."/>
            <person name="Ohm R.A."/>
            <person name="Otillar R."/>
            <person name="Martin J."/>
            <person name="Schackwitz W."/>
            <person name="Grimwood J."/>
            <person name="MohdZainudin N."/>
            <person name="Xue C."/>
            <person name="Wang R."/>
            <person name="Manning V.A."/>
            <person name="Dhillon B."/>
            <person name="Tu Z.J."/>
            <person name="Steffenson B.J."/>
            <person name="Salamov A."/>
            <person name="Sun H."/>
            <person name="Lowry S."/>
            <person name="LaButti K."/>
            <person name="Han J."/>
            <person name="Copeland A."/>
            <person name="Lindquist E."/>
            <person name="Barry K."/>
            <person name="Schmutz J."/>
            <person name="Baker S.E."/>
            <person name="Ciuffetti L.M."/>
            <person name="Grigoriev I.V."/>
            <person name="Zhong S."/>
            <person name="Turgeon B.G."/>
        </authorList>
    </citation>
    <scope>NUCLEOTIDE SEQUENCE [LARGE SCALE GENOMIC DNA]</scope>
    <source>
        <strain evidence="3">ND90Pr / ATCC 201652</strain>
    </source>
</reference>
<dbReference type="PANTHER" id="PTHR42951">
    <property type="entry name" value="METALLO-BETA-LACTAMASE DOMAIN-CONTAINING"/>
    <property type="match status" value="1"/>
</dbReference>
<dbReference type="EMBL" id="KB445639">
    <property type="protein sequence ID" value="EMD67023.1"/>
    <property type="molecule type" value="Genomic_DNA"/>
</dbReference>
<dbReference type="SUPFAM" id="SSF56281">
    <property type="entry name" value="Metallo-hydrolase/oxidoreductase"/>
    <property type="match status" value="1"/>
</dbReference>
<dbReference type="InterPro" id="IPR050855">
    <property type="entry name" value="NDM-1-like"/>
</dbReference>